<dbReference type="Gene3D" id="3.60.110.10">
    <property type="entry name" value="Carbon-nitrogen hydrolase"/>
    <property type="match status" value="1"/>
</dbReference>
<dbReference type="GO" id="GO:0016811">
    <property type="term" value="F:hydrolase activity, acting on carbon-nitrogen (but not peptide) bonds, in linear amides"/>
    <property type="evidence" value="ECO:0007669"/>
    <property type="project" value="TreeGrafter"/>
</dbReference>
<feature type="domain" description="CN hydrolase" evidence="2">
    <location>
        <begin position="21"/>
        <end position="251"/>
    </location>
</feature>
<proteinExistence type="predicted"/>
<dbReference type="PANTHER" id="PTHR43674:SF16">
    <property type="entry name" value="CARBON-NITROGEN FAMILY, PUTATIVE (AFU_ORTHOLOGUE AFUA_5G02350)-RELATED"/>
    <property type="match status" value="1"/>
</dbReference>
<evidence type="ECO:0000313" key="3">
    <source>
        <dbReference type="EMBL" id="AHC26795.1"/>
    </source>
</evidence>
<protein>
    <submittedName>
        <fullName evidence="3">Carbon-nitrogen hydrolase</fullName>
    </submittedName>
</protein>
<evidence type="ECO:0000259" key="2">
    <source>
        <dbReference type="PROSITE" id="PS50263"/>
    </source>
</evidence>
<accession>V5XED0</accession>
<organism evidence="3 4">
    <name type="scientific">Mycolicibacterium neoaurum VKM Ac-1815D</name>
    <dbReference type="NCBI Taxonomy" id="700508"/>
    <lineage>
        <taxon>Bacteria</taxon>
        <taxon>Bacillati</taxon>
        <taxon>Actinomycetota</taxon>
        <taxon>Actinomycetes</taxon>
        <taxon>Mycobacteriales</taxon>
        <taxon>Mycobacteriaceae</taxon>
        <taxon>Mycolicibacterium</taxon>
    </lineage>
</organism>
<evidence type="ECO:0000256" key="1">
    <source>
        <dbReference type="ARBA" id="ARBA00022801"/>
    </source>
</evidence>
<keyword evidence="4" id="KW-1185">Reference proteome</keyword>
<dbReference type="AlphaFoldDB" id="V5XED0"/>
<dbReference type="Proteomes" id="UP000018763">
    <property type="component" value="Chromosome"/>
</dbReference>
<name>V5XED0_MYCNE</name>
<dbReference type="InterPro" id="IPR050345">
    <property type="entry name" value="Aliph_Amidase/BUP"/>
</dbReference>
<dbReference type="InterPro" id="IPR003010">
    <property type="entry name" value="C-N_Hydrolase"/>
</dbReference>
<dbReference type="InterPro" id="IPR036526">
    <property type="entry name" value="C-N_Hydrolase_sf"/>
</dbReference>
<keyword evidence="1 3" id="KW-0378">Hydrolase</keyword>
<sequence>MGRFATPLLQNGQMADSADTVRVAIAQLDVAARDIARNSARLSALVRRHADADLVVVPELALTGYEIDDLDELAAPPEQAMAEIAAACAAAGTAFVGGYLEPGPGKPYNSMAAIDASGVLVANYRKTHLFDAEAQAFTAGDRLVVAQLGELRVGLVNCFDMEFPEVARTLADGGAQLLVVSSANMDPLYNDHLIAAQSRALENRLPLVYANRCGAEIGHRFCGGSRAVDPDGRVVAELGRDDDVLTVDLALRSALGGHVNYLRLRRPELYTH</sequence>
<dbReference type="PROSITE" id="PS50263">
    <property type="entry name" value="CN_HYDROLASE"/>
    <property type="match status" value="1"/>
</dbReference>
<dbReference type="PANTHER" id="PTHR43674">
    <property type="entry name" value="NITRILASE C965.09-RELATED"/>
    <property type="match status" value="1"/>
</dbReference>
<gene>
    <name evidence="3" type="ORF">D174_20555</name>
</gene>
<dbReference type="eggNOG" id="COG0388">
    <property type="taxonomic scope" value="Bacteria"/>
</dbReference>
<reference evidence="3 4" key="1">
    <citation type="journal article" date="2014" name="Genome Announc.">
        <title>Complete Genome Sequence of Sterol-Transforming Mycobacterium neoaurum Strain VKM Ac-1815D.</title>
        <authorList>
            <person name="Shtratnikova V.Y."/>
            <person name="Bragin E.Y."/>
            <person name="Dovbnya D.V."/>
            <person name="Pekov Y.A."/>
            <person name="Schelkunov M.I."/>
            <person name="Strizhov N."/>
            <person name="Ivashina T.V."/>
            <person name="Ashapkin V.V."/>
            <person name="Donova M.V."/>
        </authorList>
    </citation>
    <scope>NUCLEOTIDE SEQUENCE [LARGE SCALE GENOMIC DNA]</scope>
    <source>
        <strain evidence="3 4">VKM Ac-1815D</strain>
    </source>
</reference>
<dbReference type="SUPFAM" id="SSF56317">
    <property type="entry name" value="Carbon-nitrogen hydrolase"/>
    <property type="match status" value="1"/>
</dbReference>
<dbReference type="EMBL" id="CP006936">
    <property type="protein sequence ID" value="AHC26795.1"/>
    <property type="molecule type" value="Genomic_DNA"/>
</dbReference>
<dbReference type="KEGG" id="mne:D174_20555"/>
<evidence type="ECO:0000313" key="4">
    <source>
        <dbReference type="Proteomes" id="UP000018763"/>
    </source>
</evidence>
<dbReference type="Pfam" id="PF00795">
    <property type="entry name" value="CN_hydrolase"/>
    <property type="match status" value="1"/>
</dbReference>